<accession>A0A813MX67</accession>
<dbReference type="Proteomes" id="UP000663882">
    <property type="component" value="Unassembled WGS sequence"/>
</dbReference>
<evidence type="ECO:0000313" key="3">
    <source>
        <dbReference type="EMBL" id="CAF0731343.1"/>
    </source>
</evidence>
<sequence length="136" mass="16387">MFIFQSIFFISLLLLTNAQWYIKKHYQSQFMNYPNPGKRSSSDEQSFFIKTDCQIPYSQLHSYQQIATWILMCGSKKLSLINNEDSNSFEFELSSTPKSILHRKKSPNIILPYYEEYDNSFNKYLMERRRHIMRNK</sequence>
<name>A0A813MX67_9BILA</name>
<dbReference type="Proteomes" id="UP000663870">
    <property type="component" value="Unassembled WGS sequence"/>
</dbReference>
<feature type="chain" id="PRO_5035682623" evidence="1">
    <location>
        <begin position="19"/>
        <end position="136"/>
    </location>
</feature>
<organism evidence="3 9">
    <name type="scientific">Rotaria sordida</name>
    <dbReference type="NCBI Taxonomy" id="392033"/>
    <lineage>
        <taxon>Eukaryota</taxon>
        <taxon>Metazoa</taxon>
        <taxon>Spiralia</taxon>
        <taxon>Gnathifera</taxon>
        <taxon>Rotifera</taxon>
        <taxon>Eurotatoria</taxon>
        <taxon>Bdelloidea</taxon>
        <taxon>Philodinida</taxon>
        <taxon>Philodinidae</taxon>
        <taxon>Rotaria</taxon>
    </lineage>
</organism>
<evidence type="ECO:0000313" key="4">
    <source>
        <dbReference type="EMBL" id="CAF0732846.1"/>
    </source>
</evidence>
<evidence type="ECO:0000313" key="9">
    <source>
        <dbReference type="Proteomes" id="UP000663870"/>
    </source>
</evidence>
<evidence type="ECO:0000313" key="7">
    <source>
        <dbReference type="EMBL" id="CAF3483058.1"/>
    </source>
</evidence>
<evidence type="ECO:0000313" key="2">
    <source>
        <dbReference type="EMBL" id="CAF0730277.1"/>
    </source>
</evidence>
<dbReference type="OrthoDB" id="10000061at2759"/>
<dbReference type="EMBL" id="CAJNOU010000005">
    <property type="protein sequence ID" value="CAF0795414.1"/>
    <property type="molecule type" value="Genomic_DNA"/>
</dbReference>
<dbReference type="EMBL" id="CAJNOL010000005">
    <property type="protein sequence ID" value="CAF0731343.1"/>
    <property type="molecule type" value="Genomic_DNA"/>
</dbReference>
<keyword evidence="1" id="KW-0732">Signal</keyword>
<protein>
    <submittedName>
        <fullName evidence="3">Uncharacterized protein</fullName>
    </submittedName>
</protein>
<evidence type="ECO:0000313" key="8">
    <source>
        <dbReference type="EMBL" id="CAF3550180.1"/>
    </source>
</evidence>
<dbReference type="Proteomes" id="UP000663874">
    <property type="component" value="Unassembled WGS sequence"/>
</dbReference>
<reference evidence="3" key="1">
    <citation type="submission" date="2021-02" db="EMBL/GenBank/DDBJ databases">
        <authorList>
            <person name="Nowell W R."/>
        </authorList>
    </citation>
    <scope>NUCLEOTIDE SEQUENCE</scope>
</reference>
<dbReference type="EMBL" id="CAJOAX010000023">
    <property type="protein sequence ID" value="CAF3483058.1"/>
    <property type="molecule type" value="Genomic_DNA"/>
</dbReference>
<evidence type="ECO:0000313" key="6">
    <source>
        <dbReference type="EMBL" id="CAF0795414.1"/>
    </source>
</evidence>
<dbReference type="Proteomes" id="UP000663854">
    <property type="component" value="Unassembled WGS sequence"/>
</dbReference>
<comment type="caution">
    <text evidence="3">The sequence shown here is derived from an EMBL/GenBank/DDBJ whole genome shotgun (WGS) entry which is preliminary data.</text>
</comment>
<dbReference type="AlphaFoldDB" id="A0A813MX67"/>
<dbReference type="Proteomes" id="UP000663889">
    <property type="component" value="Unassembled WGS sequence"/>
</dbReference>
<dbReference type="EMBL" id="CAJNOL010000006">
    <property type="protein sequence ID" value="CAF0732846.1"/>
    <property type="molecule type" value="Genomic_DNA"/>
</dbReference>
<evidence type="ECO:0000256" key="1">
    <source>
        <dbReference type="SAM" id="SignalP"/>
    </source>
</evidence>
<proteinExistence type="predicted"/>
<dbReference type="EMBL" id="CAJNOH010000004">
    <property type="protein sequence ID" value="CAF0730277.1"/>
    <property type="molecule type" value="Genomic_DNA"/>
</dbReference>
<dbReference type="Proteomes" id="UP000663823">
    <property type="component" value="Unassembled WGS sequence"/>
</dbReference>
<dbReference type="EMBL" id="CAJNOO010000006">
    <property type="protein sequence ID" value="CAF0735587.1"/>
    <property type="molecule type" value="Genomic_DNA"/>
</dbReference>
<evidence type="ECO:0000313" key="5">
    <source>
        <dbReference type="EMBL" id="CAF0735587.1"/>
    </source>
</evidence>
<dbReference type="EMBL" id="CAJOBE010000043">
    <property type="protein sequence ID" value="CAF3550180.1"/>
    <property type="molecule type" value="Genomic_DNA"/>
</dbReference>
<gene>
    <name evidence="8" type="ORF">FNK824_LOCUS914</name>
    <name evidence="3" type="ORF">JXQ802_LOCUS523</name>
    <name evidence="4" type="ORF">JXQ802_LOCUS625</name>
    <name evidence="7" type="ORF">OTI717_LOCUS647</name>
    <name evidence="2" type="ORF">PYM288_LOCUS902</name>
    <name evidence="5" type="ORF">RFH988_LOCUS409</name>
    <name evidence="6" type="ORF">SEV965_LOCUS360</name>
</gene>
<keyword evidence="9" id="KW-1185">Reference proteome</keyword>
<feature type="signal peptide" evidence="1">
    <location>
        <begin position="1"/>
        <end position="18"/>
    </location>
</feature>